<gene>
    <name evidence="15" type="ORF">Dbus_chr3Lg153</name>
</gene>
<evidence type="ECO:0000259" key="11">
    <source>
        <dbReference type="Pfam" id="PF13086"/>
    </source>
</evidence>
<keyword evidence="8" id="KW-0067">ATP-binding</keyword>
<evidence type="ECO:0000256" key="6">
    <source>
        <dbReference type="ARBA" id="ARBA00022801"/>
    </source>
</evidence>
<keyword evidence="4" id="KW-0963">Cytoplasm</keyword>
<feature type="domain" description="Helicase MOV-10-like beta-barrel" evidence="13">
    <location>
        <begin position="541"/>
        <end position="621"/>
    </location>
</feature>
<accession>A0A0M4EXG1</accession>
<reference evidence="15 16" key="1">
    <citation type="submission" date="2015-08" db="EMBL/GenBank/DDBJ databases">
        <title>Ancestral chromatin configuration constrains chromatin evolution on differentiating sex chromosomes in Drosophila.</title>
        <authorList>
            <person name="Zhou Q."/>
            <person name="Bachtrog D."/>
        </authorList>
    </citation>
    <scope>NUCLEOTIDE SEQUENCE [LARGE SCALE GENOMIC DNA]</scope>
    <source>
        <tissue evidence="15">Whole larvae</tissue>
    </source>
</reference>
<dbReference type="GO" id="GO:0016787">
    <property type="term" value="F:hydrolase activity"/>
    <property type="evidence" value="ECO:0007669"/>
    <property type="project" value="UniProtKB-KW"/>
</dbReference>
<evidence type="ECO:0000256" key="7">
    <source>
        <dbReference type="ARBA" id="ARBA00022806"/>
    </source>
</evidence>
<dbReference type="InterPro" id="IPR041677">
    <property type="entry name" value="DNA2/NAM7_AAA_11"/>
</dbReference>
<dbReference type="Pfam" id="PF21635">
    <property type="entry name" value="Mov-10_helical"/>
    <property type="match status" value="1"/>
</dbReference>
<comment type="subcellular location">
    <subcellularLocation>
        <location evidence="1">Cytoplasm</location>
    </subcellularLocation>
</comment>
<dbReference type="EMBL" id="CP012525">
    <property type="protein sequence ID" value="ALC42987.1"/>
    <property type="molecule type" value="Genomic_DNA"/>
</dbReference>
<dbReference type="PANTHER" id="PTHR45418">
    <property type="entry name" value="CANCER/TESTIS ANTIGEN 55"/>
    <property type="match status" value="1"/>
</dbReference>
<evidence type="ECO:0000256" key="1">
    <source>
        <dbReference type="ARBA" id="ARBA00004496"/>
    </source>
</evidence>
<dbReference type="Pfam" id="PF21634">
    <property type="entry name" value="MOV-10_beta-barrel"/>
    <property type="match status" value="1"/>
</dbReference>
<feature type="non-terminal residue" evidence="15">
    <location>
        <position position="1157"/>
    </location>
</feature>
<evidence type="ECO:0000313" key="16">
    <source>
        <dbReference type="Proteomes" id="UP000494163"/>
    </source>
</evidence>
<evidence type="ECO:0000256" key="3">
    <source>
        <dbReference type="ARBA" id="ARBA00012552"/>
    </source>
</evidence>
<dbReference type="InterPro" id="IPR049079">
    <property type="entry name" value="Mov-10_helical"/>
</dbReference>
<dbReference type="SUPFAM" id="SSF52540">
    <property type="entry name" value="P-loop containing nucleoside triphosphate hydrolases"/>
    <property type="match status" value="1"/>
</dbReference>
<dbReference type="OrthoDB" id="6513042at2759"/>
<evidence type="ECO:0000256" key="5">
    <source>
        <dbReference type="ARBA" id="ARBA00022741"/>
    </source>
</evidence>
<evidence type="ECO:0000259" key="13">
    <source>
        <dbReference type="Pfam" id="PF21634"/>
    </source>
</evidence>
<dbReference type="CDD" id="cd18808">
    <property type="entry name" value="SF1_C_Upf1"/>
    <property type="match status" value="1"/>
</dbReference>
<dbReference type="STRING" id="30019.A0A0M4EXG1"/>
<feature type="domain" description="DNA2/NAM7 helicase helicase" evidence="11">
    <location>
        <begin position="687"/>
        <end position="776"/>
    </location>
</feature>
<dbReference type="PANTHER" id="PTHR45418:SF1">
    <property type="entry name" value="CANCER_TESTIS ANTIGEN 55"/>
    <property type="match status" value="1"/>
</dbReference>
<evidence type="ECO:0000256" key="9">
    <source>
        <dbReference type="ARBA" id="ARBA00023158"/>
    </source>
</evidence>
<dbReference type="GO" id="GO:0003724">
    <property type="term" value="F:RNA helicase activity"/>
    <property type="evidence" value="ECO:0007669"/>
    <property type="project" value="UniProtKB-EC"/>
</dbReference>
<feature type="domain" description="DNA2/NAM7 helicase helicase" evidence="11">
    <location>
        <begin position="813"/>
        <end position="890"/>
    </location>
</feature>
<dbReference type="InterPro" id="IPR047187">
    <property type="entry name" value="SF1_C_Upf1"/>
</dbReference>
<dbReference type="OMA" id="VDDCWRH"/>
<evidence type="ECO:0000313" key="15">
    <source>
        <dbReference type="EMBL" id="ALC42987.1"/>
    </source>
</evidence>
<feature type="domain" description="DNA2/NAM7 helicase-like C-terminal" evidence="12">
    <location>
        <begin position="919"/>
        <end position="1121"/>
    </location>
</feature>
<dbReference type="InterPro" id="IPR027417">
    <property type="entry name" value="P-loop_NTPase"/>
</dbReference>
<keyword evidence="9" id="KW-0943">RNA-mediated gene silencing</keyword>
<keyword evidence="16" id="KW-1185">Reference proteome</keyword>
<proteinExistence type="inferred from homology"/>
<dbReference type="Pfam" id="PF13087">
    <property type="entry name" value="AAA_12"/>
    <property type="match status" value="1"/>
</dbReference>
<sequence length="1157" mass="132505">MISLFRTFFQHSKRDQQLNHDLFDLENKFLDIEFNEQQCENIEQCEDINQAKSEDALHISEISGKSCFNKKGVITHLIDDGGVIDNALPFDKQAAIDIFRDLHIGCVVELLVYQNKKDVIKVVKIQKILEQNWENVSSAKLQKAVESLKHEKPTYFNMQLRNILGVITERQPNTIRVDTDYGELSIELDDIELNFIPRTGDCICLECNVQMDESYVDKQGEILQVLKVFPARLESNQKCVVERVFESIVVLSKLAYIAAEDIPNGIELHLGDIVRADLIESKSSKYTHRAINLTVLEKNFGQMKNNASSASSNKLAVSIHGEDRFIFTEQWKKYAVSLILKNNCNRTMQLREIEIDHSADSQLSVVEPLGSQFIEAGSQISLIFEIHTKFIGESKETFTLIFEKFKVKRHLTVIVCETEEEAKEADRRLIAAKQLMSYGRTVDQRSRSYANQVWSHKSAMVPGEGIHTKRRFIAVRIGSYDVPEKLRQMVLTTERRTELFELLHSEYPFLKDNLSIQNYAQRFSLLLNLEEIEQFINFRNYDRERAHFQRDGEFLSLQIENLSERRPSLVLGDTVRAYNPWADVNTKENKSFEGVIHKVLLNRVLLKFNSNFQDKYNSEDYRLEFYFSRFSFRKQHYAIGRAQTHLGEKFLFPNKVTKKQHPQLEVTFKDDHMFLHDSKLEWFNKSLNSIQKRAVYNILLGEAENIPYVIFGPPGTGKTVTVVEALLQLVRNLPGSRLLVGTPSNSSADLITKRIIDSKALHQGDFIRLVSQNQIEKDLIPPELMSYCATMDIGSVDDSHDSMITTESGLKMRCQKKFLGQHRVFISTCTTLGNLIQMGFPPGHITHVLIDEAGQCTESETIIPIILLPQLRHQVILAGDPYQLQPIIINKHAAKLGFGVSLLERLLDRAPYRKDMQRFPTTAGHNPSVLTKLLNNYRALPSIMSVYSKLFYDNELIPMVCDQESREAKLLMKLQTVFEPHTGMPHSHGTFFYGILGENIQESDSPSWHNPSEAGKIFMFTIELYRGNVHPDQIGILTPYAKQVKTLRNMFIGADITMPKIGSVEEFQGQERDIMLISTVRSSESFLNSDSRLSLGFVGCNKRMNVAISRARCLMVVFGNPKLLSIDDSWRHLILFCANNNAYFGCELPNLITNENE</sequence>
<dbReference type="InterPro" id="IPR041679">
    <property type="entry name" value="DNA2/NAM7-like_C"/>
</dbReference>
<evidence type="ECO:0000256" key="2">
    <source>
        <dbReference type="ARBA" id="ARBA00005601"/>
    </source>
</evidence>
<protein>
    <recommendedName>
        <fullName evidence="3">RNA helicase</fullName>
        <ecNumber evidence="3">3.6.4.13</ecNumber>
    </recommendedName>
</protein>
<name>A0A0M4EXG1_DROBS</name>
<keyword evidence="6" id="KW-0378">Hydrolase</keyword>
<dbReference type="Pfam" id="PF13086">
    <property type="entry name" value="AAA_11"/>
    <property type="match status" value="2"/>
</dbReference>
<dbReference type="InterPro" id="IPR049080">
    <property type="entry name" value="MOV-10-like_beta-barrel"/>
</dbReference>
<comment type="catalytic activity">
    <reaction evidence="10">
        <text>ATP + H2O = ADP + phosphate + H(+)</text>
        <dbReference type="Rhea" id="RHEA:13065"/>
        <dbReference type="ChEBI" id="CHEBI:15377"/>
        <dbReference type="ChEBI" id="CHEBI:15378"/>
        <dbReference type="ChEBI" id="CHEBI:30616"/>
        <dbReference type="ChEBI" id="CHEBI:43474"/>
        <dbReference type="ChEBI" id="CHEBI:456216"/>
        <dbReference type="EC" id="3.6.4.13"/>
    </reaction>
</comment>
<dbReference type="Gene3D" id="3.40.50.300">
    <property type="entry name" value="P-loop containing nucleotide triphosphate hydrolases"/>
    <property type="match status" value="2"/>
</dbReference>
<dbReference type="AlphaFoldDB" id="A0A0M4EXG1"/>
<dbReference type="CDD" id="cd18078">
    <property type="entry name" value="DEXXQc_Mov10L1"/>
    <property type="match status" value="1"/>
</dbReference>
<evidence type="ECO:0000256" key="10">
    <source>
        <dbReference type="ARBA" id="ARBA00047984"/>
    </source>
</evidence>
<feature type="domain" description="Helicase MOV-10 helical" evidence="14">
    <location>
        <begin position="478"/>
        <end position="532"/>
    </location>
</feature>
<evidence type="ECO:0000259" key="12">
    <source>
        <dbReference type="Pfam" id="PF13087"/>
    </source>
</evidence>
<evidence type="ECO:0000256" key="4">
    <source>
        <dbReference type="ARBA" id="ARBA00022490"/>
    </source>
</evidence>
<dbReference type="GO" id="GO:0005524">
    <property type="term" value="F:ATP binding"/>
    <property type="evidence" value="ECO:0007669"/>
    <property type="project" value="UniProtKB-KW"/>
</dbReference>
<evidence type="ECO:0000259" key="14">
    <source>
        <dbReference type="Pfam" id="PF21635"/>
    </source>
</evidence>
<dbReference type="Proteomes" id="UP000494163">
    <property type="component" value="Chromosome 3L"/>
</dbReference>
<keyword evidence="7" id="KW-0347">Helicase</keyword>
<comment type="similarity">
    <text evidence="2">Belongs to the DNA2/NAM7 helicase family. SDE3 subfamily.</text>
</comment>
<dbReference type="EC" id="3.6.4.13" evidence="3"/>
<dbReference type="GO" id="GO:0031047">
    <property type="term" value="P:regulatory ncRNA-mediated gene silencing"/>
    <property type="evidence" value="ECO:0007669"/>
    <property type="project" value="UniProtKB-KW"/>
</dbReference>
<organism evidence="15 16">
    <name type="scientific">Drosophila busckii</name>
    <name type="common">Fruit fly</name>
    <dbReference type="NCBI Taxonomy" id="30019"/>
    <lineage>
        <taxon>Eukaryota</taxon>
        <taxon>Metazoa</taxon>
        <taxon>Ecdysozoa</taxon>
        <taxon>Arthropoda</taxon>
        <taxon>Hexapoda</taxon>
        <taxon>Insecta</taxon>
        <taxon>Pterygota</taxon>
        <taxon>Neoptera</taxon>
        <taxon>Endopterygota</taxon>
        <taxon>Diptera</taxon>
        <taxon>Brachycera</taxon>
        <taxon>Muscomorpha</taxon>
        <taxon>Ephydroidea</taxon>
        <taxon>Drosophilidae</taxon>
        <taxon>Drosophila</taxon>
    </lineage>
</organism>
<keyword evidence="5" id="KW-0547">Nucleotide-binding</keyword>
<evidence type="ECO:0000256" key="8">
    <source>
        <dbReference type="ARBA" id="ARBA00022840"/>
    </source>
</evidence>
<dbReference type="GO" id="GO:0005737">
    <property type="term" value="C:cytoplasm"/>
    <property type="evidence" value="ECO:0007669"/>
    <property type="project" value="UniProtKB-SubCell"/>
</dbReference>